<organism evidence="2 3">
    <name type="scientific">Cytospora leucostoma</name>
    <dbReference type="NCBI Taxonomy" id="1230097"/>
    <lineage>
        <taxon>Eukaryota</taxon>
        <taxon>Fungi</taxon>
        <taxon>Dikarya</taxon>
        <taxon>Ascomycota</taxon>
        <taxon>Pezizomycotina</taxon>
        <taxon>Sordariomycetes</taxon>
        <taxon>Sordariomycetidae</taxon>
        <taxon>Diaporthales</taxon>
        <taxon>Cytosporaceae</taxon>
        <taxon>Cytospora</taxon>
    </lineage>
</organism>
<dbReference type="Pfam" id="PF24564">
    <property type="entry name" value="DUF7605"/>
    <property type="match status" value="1"/>
</dbReference>
<evidence type="ECO:0000259" key="1">
    <source>
        <dbReference type="Pfam" id="PF24564"/>
    </source>
</evidence>
<name>A0A423XFZ9_9PEZI</name>
<dbReference type="STRING" id="1230097.A0A423XFZ9"/>
<gene>
    <name evidence="2" type="ORF">VPNG_03093</name>
</gene>
<dbReference type="EMBL" id="LKEB01000010">
    <property type="protein sequence ID" value="ROW15159.1"/>
    <property type="molecule type" value="Genomic_DNA"/>
</dbReference>
<dbReference type="InterPro" id="IPR056024">
    <property type="entry name" value="DUF7605"/>
</dbReference>
<evidence type="ECO:0000313" key="2">
    <source>
        <dbReference type="EMBL" id="ROW15159.1"/>
    </source>
</evidence>
<dbReference type="AlphaFoldDB" id="A0A423XFZ9"/>
<protein>
    <recommendedName>
        <fullName evidence="1">DUF7605 domain-containing protein</fullName>
    </recommendedName>
</protein>
<comment type="caution">
    <text evidence="2">The sequence shown here is derived from an EMBL/GenBank/DDBJ whole genome shotgun (WGS) entry which is preliminary data.</text>
</comment>
<reference evidence="2 3" key="1">
    <citation type="submission" date="2015-09" db="EMBL/GenBank/DDBJ databases">
        <title>Host preference determinants of Valsa canker pathogens revealed by comparative genomics.</title>
        <authorList>
            <person name="Yin Z."/>
            <person name="Huang L."/>
        </authorList>
    </citation>
    <scope>NUCLEOTIDE SEQUENCE [LARGE SCALE GENOMIC DNA]</scope>
    <source>
        <strain evidence="2 3">SXYLt</strain>
    </source>
</reference>
<keyword evidence="3" id="KW-1185">Reference proteome</keyword>
<dbReference type="OrthoDB" id="3598281at2759"/>
<sequence length="203" mass="22850">MAADFESPWNDLLSDIRGHQVHFKQGTVACWDEAIADLESEWPGSNDQVEEISRAMDVRKYLLLDSAEDIYDYFNDCLSDLRIDTLTWLSGSMITRIMSRVCREALEHHGPGSNKRQQGVVKGTFANEATFESMTRHLRRCFKDLAEGLQQELGDLVSTHLGAMRATLDIVREVNAAEESGRDPEFLQRVAGEVASIRSLMGI</sequence>
<proteinExistence type="predicted"/>
<dbReference type="InParanoid" id="A0A423XFZ9"/>
<evidence type="ECO:0000313" key="3">
    <source>
        <dbReference type="Proteomes" id="UP000285146"/>
    </source>
</evidence>
<feature type="domain" description="DUF7605" evidence="1">
    <location>
        <begin position="1"/>
        <end position="131"/>
    </location>
</feature>
<dbReference type="Proteomes" id="UP000285146">
    <property type="component" value="Unassembled WGS sequence"/>
</dbReference>
<accession>A0A423XFZ9</accession>